<dbReference type="GeneTree" id="ENSGT00940000165114"/>
<dbReference type="Pfam" id="PF14642">
    <property type="entry name" value="FAM47"/>
    <property type="match status" value="1"/>
</dbReference>
<dbReference type="AlphaFoldDB" id="A0A3B3QR39"/>
<reference evidence="3" key="2">
    <citation type="submission" date="2025-09" db="UniProtKB">
        <authorList>
            <consortium name="Ensembl"/>
        </authorList>
    </citation>
    <scope>IDENTIFICATION</scope>
</reference>
<feature type="compositionally biased region" description="Polar residues" evidence="2">
    <location>
        <begin position="170"/>
        <end position="189"/>
    </location>
</feature>
<feature type="region of interest" description="Disordered" evidence="2">
    <location>
        <begin position="1"/>
        <end position="39"/>
    </location>
</feature>
<dbReference type="PANTHER" id="PTHR46449">
    <property type="entry name" value="ZGC:158260"/>
    <property type="match status" value="1"/>
</dbReference>
<proteinExistence type="inferred from homology"/>
<evidence type="ECO:0000256" key="2">
    <source>
        <dbReference type="SAM" id="MobiDB-lite"/>
    </source>
</evidence>
<feature type="region of interest" description="Disordered" evidence="2">
    <location>
        <begin position="158"/>
        <end position="203"/>
    </location>
</feature>
<keyword evidence="4" id="KW-1185">Reference proteome</keyword>
<dbReference type="InterPro" id="IPR032743">
    <property type="entry name" value="FAM47"/>
</dbReference>
<sequence length="391" mass="44128">MANKSLLTDRGPLHPWYKERLPSRYMRENKEKQQPSGVLDTSRWRFLQPGLDGLMAARPSSSVQTQREVCPSLHSNTGSACASNHRKKSSPQKRFTKEQAYLSKQNPQQLARQERLAQVEQRLSQHPHALYQNLKESMPPELFIEVSSLLDPEMPVDSDEVVKEEHSAGDASSQCETETQEVSATGSSHSKPDGSRAGNPHLWKVKGSRNPCVVQGRLLKPLKSRSTMSQDEDTQKAISQLCSFIASLPGESGSLDEATLLDLFDSSYERKQSQTFPVQVVSPSSVPDRLCRSLEDPHRVMTQDIPSNQEAPEPQVSWKQTACEDDVPEDQGLMQPSLKDEELKQLPVTLAFKEFIHRKGLREPRFLRTLFSNEEKKGERTRSFMNTMTST</sequence>
<reference evidence="3" key="1">
    <citation type="submission" date="2025-08" db="UniProtKB">
        <authorList>
            <consortium name="Ensembl"/>
        </authorList>
    </citation>
    <scope>IDENTIFICATION</scope>
</reference>
<dbReference type="Ensembl" id="ENSPKIT00000033225.1">
    <property type="protein sequence ID" value="ENSPKIP00000009127.1"/>
    <property type="gene ID" value="ENSPKIG00000024351.1"/>
</dbReference>
<name>A0A3B3QR39_9TELE</name>
<protein>
    <submittedName>
        <fullName evidence="3">Uncharacterized protein</fullName>
    </submittedName>
</protein>
<evidence type="ECO:0000313" key="3">
    <source>
        <dbReference type="Ensembl" id="ENSPKIP00000009127.1"/>
    </source>
</evidence>
<evidence type="ECO:0000256" key="1">
    <source>
        <dbReference type="ARBA" id="ARBA00005277"/>
    </source>
</evidence>
<comment type="similarity">
    <text evidence="1">Belongs to the FAM47 family.</text>
</comment>
<dbReference type="PANTHER" id="PTHR46449:SF5">
    <property type="entry name" value="FAMILY WITH SEQUENCE SIMILARITY 47 MEMBER E"/>
    <property type="match status" value="1"/>
</dbReference>
<dbReference type="Proteomes" id="UP000261540">
    <property type="component" value="Unplaced"/>
</dbReference>
<dbReference type="GO" id="GO:0045815">
    <property type="term" value="P:transcription initiation-coupled chromatin remodeling"/>
    <property type="evidence" value="ECO:0007669"/>
    <property type="project" value="TreeGrafter"/>
</dbReference>
<feature type="compositionally biased region" description="Polar residues" evidence="2">
    <location>
        <begin position="73"/>
        <end position="82"/>
    </location>
</feature>
<organism evidence="3 4">
    <name type="scientific">Paramormyrops kingsleyae</name>
    <dbReference type="NCBI Taxonomy" id="1676925"/>
    <lineage>
        <taxon>Eukaryota</taxon>
        <taxon>Metazoa</taxon>
        <taxon>Chordata</taxon>
        <taxon>Craniata</taxon>
        <taxon>Vertebrata</taxon>
        <taxon>Euteleostomi</taxon>
        <taxon>Actinopterygii</taxon>
        <taxon>Neopterygii</taxon>
        <taxon>Teleostei</taxon>
        <taxon>Osteoglossocephala</taxon>
        <taxon>Osteoglossomorpha</taxon>
        <taxon>Osteoglossiformes</taxon>
        <taxon>Mormyridae</taxon>
        <taxon>Paramormyrops</taxon>
    </lineage>
</organism>
<accession>A0A3B3QR39</accession>
<feature type="compositionally biased region" description="Basic and acidic residues" evidence="2">
    <location>
        <begin position="16"/>
        <end position="33"/>
    </location>
</feature>
<feature type="region of interest" description="Disordered" evidence="2">
    <location>
        <begin position="73"/>
        <end position="95"/>
    </location>
</feature>
<evidence type="ECO:0000313" key="4">
    <source>
        <dbReference type="Proteomes" id="UP000261540"/>
    </source>
</evidence>
<dbReference type="GO" id="GO:0000785">
    <property type="term" value="C:chromatin"/>
    <property type="evidence" value="ECO:0007669"/>
    <property type="project" value="TreeGrafter"/>
</dbReference>